<comment type="caution">
    <text evidence="8">The sequence shown here is derived from an EMBL/GenBank/DDBJ whole genome shotgun (WGS) entry which is preliminary data.</text>
</comment>
<dbReference type="PROSITE" id="PS00063">
    <property type="entry name" value="ALDOKETO_REDUCTASE_3"/>
    <property type="match status" value="1"/>
</dbReference>
<organism evidence="8 9">
    <name type="scientific">Rhodofomes roseus</name>
    <dbReference type="NCBI Taxonomy" id="34475"/>
    <lineage>
        <taxon>Eukaryota</taxon>
        <taxon>Fungi</taxon>
        <taxon>Dikarya</taxon>
        <taxon>Basidiomycota</taxon>
        <taxon>Agaricomycotina</taxon>
        <taxon>Agaricomycetes</taxon>
        <taxon>Polyporales</taxon>
        <taxon>Rhodofomes</taxon>
    </lineage>
</organism>
<dbReference type="Pfam" id="PF00248">
    <property type="entry name" value="Aldo_ket_red"/>
    <property type="match status" value="1"/>
</dbReference>
<evidence type="ECO:0000256" key="1">
    <source>
        <dbReference type="ARBA" id="ARBA00007905"/>
    </source>
</evidence>
<evidence type="ECO:0000256" key="5">
    <source>
        <dbReference type="PIRSR" id="PIRSR000097-2"/>
    </source>
</evidence>
<reference evidence="8 9" key="1">
    <citation type="submission" date="2019-01" db="EMBL/GenBank/DDBJ databases">
        <title>Genome sequencing of the rare red list fungi Fomitopsis rosea.</title>
        <authorList>
            <person name="Buettner E."/>
            <person name="Kellner H."/>
        </authorList>
    </citation>
    <scope>NUCLEOTIDE SEQUENCE [LARGE SCALE GENOMIC DNA]</scope>
    <source>
        <strain evidence="8 9">DSM 105464</strain>
    </source>
</reference>
<dbReference type="Gene3D" id="3.20.20.100">
    <property type="entry name" value="NADP-dependent oxidoreductase domain"/>
    <property type="match status" value="1"/>
</dbReference>
<evidence type="ECO:0000313" key="9">
    <source>
        <dbReference type="Proteomes" id="UP000298390"/>
    </source>
</evidence>
<name>A0A4Y9YI36_9APHY</name>
<accession>A0A4Y9YI36</accession>
<dbReference type="STRING" id="34475.A0A4Y9YI36"/>
<sequence length="317" mass="35487">MDSVPKFKLNTGAQMPAIGMGCWAGFSEEEAEGAVSWFLTALKVGYRHFDTAWMYGTEKYLGEAIRQSGIPREELWINTKLAWHHPGLKTVEESLDESLRNLGTDYVDSYLLHWPQVVDWPYGVGALDMLRKAAKLFQEGKEPIAVRDSPTFNETWTGMEAVYRKGKARNIGVSNFSVKTLEKLLETAKVVPAIDQVELHPYLVQEDLRTYCDAKGIRLVAYTATGYNAVLTNPLIVELAEKYKASPAQVVLAWHLARGVIVVPKSADPQRQRANLNLPSLEPGDVQRISALDRNERYTKAGPTGKANGWTHEQLGW</sequence>
<feature type="active site" description="Proton donor" evidence="4">
    <location>
        <position position="55"/>
    </location>
</feature>
<protein>
    <recommendedName>
        <fullName evidence="7">NADP-dependent oxidoreductase domain-containing protein</fullName>
    </recommendedName>
</protein>
<dbReference type="PIRSF" id="PIRSF000097">
    <property type="entry name" value="AKR"/>
    <property type="match status" value="1"/>
</dbReference>
<evidence type="ECO:0000259" key="7">
    <source>
        <dbReference type="Pfam" id="PF00248"/>
    </source>
</evidence>
<dbReference type="InterPro" id="IPR023210">
    <property type="entry name" value="NADP_OxRdtase_dom"/>
</dbReference>
<dbReference type="CDD" id="cd19071">
    <property type="entry name" value="AKR_AKR1-5-like"/>
    <property type="match status" value="1"/>
</dbReference>
<dbReference type="PROSITE" id="PS51257">
    <property type="entry name" value="PROKAR_LIPOPROTEIN"/>
    <property type="match status" value="1"/>
</dbReference>
<evidence type="ECO:0000256" key="2">
    <source>
        <dbReference type="ARBA" id="ARBA00022857"/>
    </source>
</evidence>
<comment type="similarity">
    <text evidence="1">Belongs to the aldo/keto reductase family.</text>
</comment>
<dbReference type="InterPro" id="IPR018170">
    <property type="entry name" value="Aldo/ket_reductase_CS"/>
</dbReference>
<dbReference type="EMBL" id="SEKV01000199">
    <property type="protein sequence ID" value="TFY61650.1"/>
    <property type="molecule type" value="Genomic_DNA"/>
</dbReference>
<dbReference type="PANTHER" id="PTHR43827:SF3">
    <property type="entry name" value="NADP-DEPENDENT OXIDOREDUCTASE DOMAIN-CONTAINING PROTEIN"/>
    <property type="match status" value="1"/>
</dbReference>
<dbReference type="FunFam" id="3.20.20.100:FF:000002">
    <property type="entry name" value="2,5-diketo-D-gluconic acid reductase A"/>
    <property type="match status" value="1"/>
</dbReference>
<dbReference type="InterPro" id="IPR036812">
    <property type="entry name" value="NAD(P)_OxRdtase_dom_sf"/>
</dbReference>
<dbReference type="PRINTS" id="PR00069">
    <property type="entry name" value="ALDKETRDTASE"/>
</dbReference>
<evidence type="ECO:0000313" key="8">
    <source>
        <dbReference type="EMBL" id="TFY61650.1"/>
    </source>
</evidence>
<proteinExistence type="inferred from homology"/>
<keyword evidence="3" id="KW-0560">Oxidoreductase</keyword>
<evidence type="ECO:0000256" key="3">
    <source>
        <dbReference type="ARBA" id="ARBA00023002"/>
    </source>
</evidence>
<dbReference type="InterPro" id="IPR020471">
    <property type="entry name" value="AKR"/>
</dbReference>
<dbReference type="PROSITE" id="PS00798">
    <property type="entry name" value="ALDOKETO_REDUCTASE_1"/>
    <property type="match status" value="1"/>
</dbReference>
<dbReference type="AlphaFoldDB" id="A0A4Y9YI36"/>
<dbReference type="PROSITE" id="PS00062">
    <property type="entry name" value="ALDOKETO_REDUCTASE_2"/>
    <property type="match status" value="1"/>
</dbReference>
<feature type="binding site" evidence="5">
    <location>
        <position position="113"/>
    </location>
    <ligand>
        <name>substrate</name>
    </ligand>
</feature>
<dbReference type="PANTHER" id="PTHR43827">
    <property type="entry name" value="2,5-DIKETO-D-GLUCONIC ACID REDUCTASE"/>
    <property type="match status" value="1"/>
</dbReference>
<evidence type="ECO:0000256" key="6">
    <source>
        <dbReference type="PIRSR" id="PIRSR000097-3"/>
    </source>
</evidence>
<keyword evidence="2" id="KW-0521">NADP</keyword>
<dbReference type="Proteomes" id="UP000298390">
    <property type="component" value="Unassembled WGS sequence"/>
</dbReference>
<dbReference type="GO" id="GO:0016616">
    <property type="term" value="F:oxidoreductase activity, acting on the CH-OH group of donors, NAD or NADP as acceptor"/>
    <property type="evidence" value="ECO:0007669"/>
    <property type="project" value="UniProtKB-ARBA"/>
</dbReference>
<feature type="site" description="Lowers pKa of active site Tyr" evidence="6">
    <location>
        <position position="80"/>
    </location>
</feature>
<gene>
    <name evidence="8" type="ORF">EVJ58_g4382</name>
</gene>
<feature type="domain" description="NADP-dependent oxidoreductase" evidence="7">
    <location>
        <begin position="18"/>
        <end position="292"/>
    </location>
</feature>
<evidence type="ECO:0000256" key="4">
    <source>
        <dbReference type="PIRSR" id="PIRSR000097-1"/>
    </source>
</evidence>
<dbReference type="SUPFAM" id="SSF51430">
    <property type="entry name" value="NAD(P)-linked oxidoreductase"/>
    <property type="match status" value="1"/>
</dbReference>